<dbReference type="Proteomes" id="UP000252582">
    <property type="component" value="Unassembled WGS sequence"/>
</dbReference>
<gene>
    <name evidence="1" type="ORF">DFR48_113103</name>
</gene>
<evidence type="ECO:0000313" key="1">
    <source>
        <dbReference type="EMBL" id="RCW20649.1"/>
    </source>
</evidence>
<dbReference type="AlphaFoldDB" id="A0A6I7HHC3"/>
<name>A0A6I7HHC3_9HYPH</name>
<evidence type="ECO:0000313" key="2">
    <source>
        <dbReference type="Proteomes" id="UP000252582"/>
    </source>
</evidence>
<dbReference type="SUPFAM" id="SSF56209">
    <property type="entry name" value="Nitrile hydratase alpha chain"/>
    <property type="match status" value="1"/>
</dbReference>
<dbReference type="GO" id="GO:0046914">
    <property type="term" value="F:transition metal ion binding"/>
    <property type="evidence" value="ECO:0007669"/>
    <property type="project" value="InterPro"/>
</dbReference>
<protein>
    <submittedName>
        <fullName evidence="1">Uncharacterized protein</fullName>
    </submittedName>
</protein>
<comment type="caution">
    <text evidence="1">The sequence shown here is derived from an EMBL/GenBank/DDBJ whole genome shotgun (WGS) entry which is preliminary data.</text>
</comment>
<dbReference type="InterPro" id="IPR036648">
    <property type="entry name" value="CN_Hdrase_a/SCN_Hdrase_g_sf"/>
</dbReference>
<organism evidence="1 2">
    <name type="scientific">Ciceribacter lividus</name>
    <dbReference type="NCBI Taxonomy" id="1197950"/>
    <lineage>
        <taxon>Bacteria</taxon>
        <taxon>Pseudomonadati</taxon>
        <taxon>Pseudomonadota</taxon>
        <taxon>Alphaproteobacteria</taxon>
        <taxon>Hyphomicrobiales</taxon>
        <taxon>Rhizobiaceae</taxon>
        <taxon>Ciceribacter</taxon>
    </lineage>
</organism>
<reference evidence="1 2" key="1">
    <citation type="submission" date="2018-07" db="EMBL/GenBank/DDBJ databases">
        <title>Genomic Encyclopedia of Type Strains, Phase IV (KMG-IV): sequencing the most valuable type-strain genomes for metagenomic binning, comparative biology and taxonomic classification.</title>
        <authorList>
            <person name="Goeker M."/>
        </authorList>
    </citation>
    <scope>NUCLEOTIDE SEQUENCE [LARGE SCALE GENOMIC DNA]</scope>
    <source>
        <strain evidence="1 2">DSM 25528</strain>
    </source>
</reference>
<dbReference type="GO" id="GO:0003824">
    <property type="term" value="F:catalytic activity"/>
    <property type="evidence" value="ECO:0007669"/>
    <property type="project" value="InterPro"/>
</dbReference>
<accession>A0A6I7HHC3</accession>
<dbReference type="EMBL" id="QPIX01000013">
    <property type="protein sequence ID" value="RCW20649.1"/>
    <property type="molecule type" value="Genomic_DNA"/>
</dbReference>
<sequence>MVDLPVDLRTIVTLKSWEDAKFAEDLRKDPKKAVTSLAKSLGLDIGAVDFNIVEEKKGAYTLVIAENPMGAAPAQMRAANKGVEMIRAGGGTVNSYTADCGCGSTYTGGCSCGSVFGTPCLACATALLC</sequence>
<keyword evidence="2" id="KW-1185">Reference proteome</keyword>
<proteinExistence type="predicted"/>